<dbReference type="InterPro" id="IPR014752">
    <property type="entry name" value="Arrestin-like_C"/>
</dbReference>
<dbReference type="SMART" id="SM01017">
    <property type="entry name" value="Arrestin_C"/>
    <property type="match status" value="1"/>
</dbReference>
<dbReference type="PANTHER" id="PTHR11188">
    <property type="entry name" value="ARRESTIN DOMAIN CONTAINING PROTEIN"/>
    <property type="match status" value="1"/>
</dbReference>
<dbReference type="GO" id="GO:0015031">
    <property type="term" value="P:protein transport"/>
    <property type="evidence" value="ECO:0007669"/>
    <property type="project" value="TreeGrafter"/>
</dbReference>
<gene>
    <name evidence="2" type="ORF">g.20788</name>
</gene>
<feature type="domain" description="Arrestin C-terminal-like" evidence="1">
    <location>
        <begin position="15"/>
        <end position="149"/>
    </location>
</feature>
<sequence>MVGQDKRTTCCLCCEKGPVVLRSQLERSAYVCGESIKLRANVDNQGEEEVRLKVKLIQYVEYFIDRGVLGVTKEIQHLVLEYRGDSIKPNTRSKWDSAQSLVVPVMPPSLAGTCRLLQIYYVLKVNLEFEKSGDDLYMHFPITIATVPFRIPNSAHQPTIHYDVACDHVEGGMYIGPEFMLGQVYDGSNSQEVREAVVLYRPVYVCVARNSD</sequence>
<name>A0A1B6CDK0_9HEMI</name>
<organism evidence="2">
    <name type="scientific">Clastoptera arizonana</name>
    <name type="common">Arizona spittle bug</name>
    <dbReference type="NCBI Taxonomy" id="38151"/>
    <lineage>
        <taxon>Eukaryota</taxon>
        <taxon>Metazoa</taxon>
        <taxon>Ecdysozoa</taxon>
        <taxon>Arthropoda</taxon>
        <taxon>Hexapoda</taxon>
        <taxon>Insecta</taxon>
        <taxon>Pterygota</taxon>
        <taxon>Neoptera</taxon>
        <taxon>Paraneoptera</taxon>
        <taxon>Hemiptera</taxon>
        <taxon>Auchenorrhyncha</taxon>
        <taxon>Cercopoidea</taxon>
        <taxon>Clastopteridae</taxon>
        <taxon>Clastoptera</taxon>
    </lineage>
</organism>
<dbReference type="InterPro" id="IPR011022">
    <property type="entry name" value="Arrestin_C-like"/>
</dbReference>
<dbReference type="InterPro" id="IPR050357">
    <property type="entry name" value="Arrestin_domain-protein"/>
</dbReference>
<proteinExistence type="predicted"/>
<accession>A0A1B6CDK0</accession>
<dbReference type="PANTHER" id="PTHR11188:SF144">
    <property type="entry name" value="ARRESTIN C-TERMINAL-LIKE DOMAIN-CONTAINING PROTEIN"/>
    <property type="match status" value="1"/>
</dbReference>
<evidence type="ECO:0000259" key="1">
    <source>
        <dbReference type="SMART" id="SM01017"/>
    </source>
</evidence>
<dbReference type="Gene3D" id="2.60.40.640">
    <property type="match status" value="1"/>
</dbReference>
<dbReference type="Pfam" id="PF02752">
    <property type="entry name" value="Arrestin_C"/>
    <property type="match status" value="1"/>
</dbReference>
<reference evidence="2" key="1">
    <citation type="submission" date="2015-12" db="EMBL/GenBank/DDBJ databases">
        <title>De novo transcriptome assembly of four potential Pierce s Disease insect vectors from Arizona vineyards.</title>
        <authorList>
            <person name="Tassone E.E."/>
        </authorList>
    </citation>
    <scope>NUCLEOTIDE SEQUENCE</scope>
</reference>
<dbReference type="SUPFAM" id="SSF81296">
    <property type="entry name" value="E set domains"/>
    <property type="match status" value="1"/>
</dbReference>
<dbReference type="InterPro" id="IPR014756">
    <property type="entry name" value="Ig_E-set"/>
</dbReference>
<protein>
    <recommendedName>
        <fullName evidence="1">Arrestin C-terminal-like domain-containing protein</fullName>
    </recommendedName>
</protein>
<dbReference type="AlphaFoldDB" id="A0A1B6CDK0"/>
<evidence type="ECO:0000313" key="2">
    <source>
        <dbReference type="EMBL" id="JAS11532.1"/>
    </source>
</evidence>
<dbReference type="EMBL" id="GEDC01025766">
    <property type="protein sequence ID" value="JAS11532.1"/>
    <property type="molecule type" value="Transcribed_RNA"/>
</dbReference>
<dbReference type="GO" id="GO:0005737">
    <property type="term" value="C:cytoplasm"/>
    <property type="evidence" value="ECO:0007669"/>
    <property type="project" value="TreeGrafter"/>
</dbReference>